<reference evidence="1" key="1">
    <citation type="submission" date="2024-02" db="EMBL/GenBank/DDBJ databases">
        <title>Metagenome Assembled Genome of Zalaria obscura JY119.</title>
        <authorList>
            <person name="Vighnesh L."/>
            <person name="Jagadeeshwari U."/>
            <person name="Venkata Ramana C."/>
            <person name="Sasikala C."/>
        </authorList>
    </citation>
    <scope>NUCLEOTIDE SEQUENCE</scope>
    <source>
        <strain evidence="1">JY119</strain>
    </source>
</reference>
<accession>A0ACC3S316</accession>
<proteinExistence type="predicted"/>
<evidence type="ECO:0000313" key="2">
    <source>
        <dbReference type="Proteomes" id="UP001320706"/>
    </source>
</evidence>
<dbReference type="EMBL" id="JAMKPW020000043">
    <property type="protein sequence ID" value="KAK8194141.1"/>
    <property type="molecule type" value="Genomic_DNA"/>
</dbReference>
<name>A0ACC3S316_9PEZI</name>
<dbReference type="Proteomes" id="UP001320706">
    <property type="component" value="Unassembled WGS sequence"/>
</dbReference>
<keyword evidence="2" id="KW-1185">Reference proteome</keyword>
<gene>
    <name evidence="1" type="ORF">M8818_007328</name>
</gene>
<organism evidence="1 2">
    <name type="scientific">Zalaria obscura</name>
    <dbReference type="NCBI Taxonomy" id="2024903"/>
    <lineage>
        <taxon>Eukaryota</taxon>
        <taxon>Fungi</taxon>
        <taxon>Dikarya</taxon>
        <taxon>Ascomycota</taxon>
        <taxon>Pezizomycotina</taxon>
        <taxon>Dothideomycetes</taxon>
        <taxon>Dothideomycetidae</taxon>
        <taxon>Dothideales</taxon>
        <taxon>Zalariaceae</taxon>
        <taxon>Zalaria</taxon>
    </lineage>
</organism>
<protein>
    <submittedName>
        <fullName evidence="1">Uncharacterized protein</fullName>
    </submittedName>
</protein>
<comment type="caution">
    <text evidence="1">The sequence shown here is derived from an EMBL/GenBank/DDBJ whole genome shotgun (WGS) entry which is preliminary data.</text>
</comment>
<sequence length="76" mass="8638">MSPNTFEHRERERDRTSETLTFQREESRQAFLVSNLGPPEKTVQSQDPRTRPSQHQSAAGITLSVLWLEASKAARG</sequence>
<evidence type="ECO:0000313" key="1">
    <source>
        <dbReference type="EMBL" id="KAK8194141.1"/>
    </source>
</evidence>